<sequence>MSLLAIKIIRGHAKKAGGRSSSSSSEGKKSRFMGLIRSSFSFSMGALVGVYIAQNYNVPNIQGLINTGLAMAKQMEHAYRKPSNKKKPPADDDTDYFQT</sequence>
<protein>
    <submittedName>
        <fullName evidence="1">Uncharacterized protein</fullName>
    </submittedName>
</protein>
<accession>A0ACC2D3F6</accession>
<dbReference type="EMBL" id="CM055098">
    <property type="protein sequence ID" value="KAJ7548678.1"/>
    <property type="molecule type" value="Genomic_DNA"/>
</dbReference>
<keyword evidence="2" id="KW-1185">Reference proteome</keyword>
<evidence type="ECO:0000313" key="1">
    <source>
        <dbReference type="EMBL" id="KAJ7548678.1"/>
    </source>
</evidence>
<reference evidence="2" key="1">
    <citation type="journal article" date="2024" name="Proc. Natl. Acad. Sci. U.S.A.">
        <title>Extraordinary preservation of gene collinearity over three hundred million years revealed in homosporous lycophytes.</title>
        <authorList>
            <person name="Li C."/>
            <person name="Wickell D."/>
            <person name="Kuo L.Y."/>
            <person name="Chen X."/>
            <person name="Nie B."/>
            <person name="Liao X."/>
            <person name="Peng D."/>
            <person name="Ji J."/>
            <person name="Jenkins J."/>
            <person name="Williams M."/>
            <person name="Shu S."/>
            <person name="Plott C."/>
            <person name="Barry K."/>
            <person name="Rajasekar S."/>
            <person name="Grimwood J."/>
            <person name="Han X."/>
            <person name="Sun S."/>
            <person name="Hou Z."/>
            <person name="He W."/>
            <person name="Dai G."/>
            <person name="Sun C."/>
            <person name="Schmutz J."/>
            <person name="Leebens-Mack J.H."/>
            <person name="Li F.W."/>
            <person name="Wang L."/>
        </authorList>
    </citation>
    <scope>NUCLEOTIDE SEQUENCE [LARGE SCALE GENOMIC DNA]</scope>
    <source>
        <strain evidence="2">cv. PW_Plant_1</strain>
    </source>
</reference>
<comment type="caution">
    <text evidence="1">The sequence shown here is derived from an EMBL/GenBank/DDBJ whole genome shotgun (WGS) entry which is preliminary data.</text>
</comment>
<evidence type="ECO:0000313" key="2">
    <source>
        <dbReference type="Proteomes" id="UP001162992"/>
    </source>
</evidence>
<proteinExistence type="predicted"/>
<organism evidence="1 2">
    <name type="scientific">Diphasiastrum complanatum</name>
    <name type="common">Issler's clubmoss</name>
    <name type="synonym">Lycopodium complanatum</name>
    <dbReference type="NCBI Taxonomy" id="34168"/>
    <lineage>
        <taxon>Eukaryota</taxon>
        <taxon>Viridiplantae</taxon>
        <taxon>Streptophyta</taxon>
        <taxon>Embryophyta</taxon>
        <taxon>Tracheophyta</taxon>
        <taxon>Lycopodiopsida</taxon>
        <taxon>Lycopodiales</taxon>
        <taxon>Lycopodiaceae</taxon>
        <taxon>Lycopodioideae</taxon>
        <taxon>Diphasiastrum</taxon>
    </lineage>
</organism>
<gene>
    <name evidence="1" type="ORF">O6H91_07G021900</name>
</gene>
<dbReference type="Proteomes" id="UP001162992">
    <property type="component" value="Chromosome 7"/>
</dbReference>
<name>A0ACC2D3F6_DIPCM</name>